<name>A0A1H3XH36_9SPHI</name>
<gene>
    <name evidence="1" type="ORF">SAMN05443550_101594</name>
</gene>
<evidence type="ECO:0000313" key="1">
    <source>
        <dbReference type="EMBL" id="SDZ97974.1"/>
    </source>
</evidence>
<dbReference type="AlphaFoldDB" id="A0A1H3XH36"/>
<dbReference type="Proteomes" id="UP000198850">
    <property type="component" value="Unassembled WGS sequence"/>
</dbReference>
<accession>A0A1H3XH36</accession>
<reference evidence="1 2" key="1">
    <citation type="submission" date="2016-10" db="EMBL/GenBank/DDBJ databases">
        <authorList>
            <person name="de Groot N.N."/>
        </authorList>
    </citation>
    <scope>NUCLEOTIDE SEQUENCE [LARGE SCALE GENOMIC DNA]</scope>
    <source>
        <strain evidence="1 2">DSM 19033</strain>
    </source>
</reference>
<organism evidence="1 2">
    <name type="scientific">Pedobacter hartonius</name>
    <dbReference type="NCBI Taxonomy" id="425514"/>
    <lineage>
        <taxon>Bacteria</taxon>
        <taxon>Pseudomonadati</taxon>
        <taxon>Bacteroidota</taxon>
        <taxon>Sphingobacteriia</taxon>
        <taxon>Sphingobacteriales</taxon>
        <taxon>Sphingobacteriaceae</taxon>
        <taxon>Pedobacter</taxon>
    </lineage>
</organism>
<evidence type="ECO:0000313" key="2">
    <source>
        <dbReference type="Proteomes" id="UP000198850"/>
    </source>
</evidence>
<protein>
    <submittedName>
        <fullName evidence="1">Uncharacterized protein</fullName>
    </submittedName>
</protein>
<sequence>MYLKYTQDLYCPAVVKKEAVLKSIGLEDVAEGLQNY</sequence>
<dbReference type="EMBL" id="FNRA01000001">
    <property type="protein sequence ID" value="SDZ97974.1"/>
    <property type="molecule type" value="Genomic_DNA"/>
</dbReference>
<keyword evidence="2" id="KW-1185">Reference proteome</keyword>
<proteinExistence type="predicted"/>